<name>A0A1C0ZSN8_9BACL</name>
<dbReference type="EMBL" id="LYPC01000028">
    <property type="protein sequence ID" value="OCT11095.1"/>
    <property type="molecule type" value="Genomic_DNA"/>
</dbReference>
<dbReference type="AlphaFoldDB" id="A0A1C0ZSN8"/>
<evidence type="ECO:0000313" key="2">
    <source>
        <dbReference type="Proteomes" id="UP000093309"/>
    </source>
</evidence>
<reference evidence="2" key="1">
    <citation type="submission" date="2016-05" db="EMBL/GenBank/DDBJ databases">
        <title>Paenibacillus oryzae. sp. nov., isolated from the rice root.</title>
        <authorList>
            <person name="Zhang J."/>
            <person name="Zhang X."/>
        </authorList>
    </citation>
    <scope>NUCLEOTIDE SEQUENCE [LARGE SCALE GENOMIC DNA]</scope>
    <source>
        <strain evidence="2">KCTC13222</strain>
    </source>
</reference>
<organism evidence="1 2">
    <name type="scientific">Paenibacillus pectinilyticus</name>
    <dbReference type="NCBI Taxonomy" id="512399"/>
    <lineage>
        <taxon>Bacteria</taxon>
        <taxon>Bacillati</taxon>
        <taxon>Bacillota</taxon>
        <taxon>Bacilli</taxon>
        <taxon>Bacillales</taxon>
        <taxon>Paenibacillaceae</taxon>
        <taxon>Paenibacillus</taxon>
    </lineage>
</organism>
<keyword evidence="2" id="KW-1185">Reference proteome</keyword>
<proteinExistence type="predicted"/>
<accession>A0A1C0ZSN8</accession>
<dbReference type="STRING" id="512399.A8709_05225"/>
<sequence length="111" mass="13271">MLTTEKLEIRWKDDYLDLLNYARQIGDVEWQNEIIQTLTKSTLYIQQSMLEHKISQLWQRFDAVNRKMLELYKQLSETDNAYVASQLIGEVWGLKQQRVEIGKQLKSTTYK</sequence>
<gene>
    <name evidence="1" type="ORF">A8709_05225</name>
</gene>
<protein>
    <submittedName>
        <fullName evidence="1">Uncharacterized protein</fullName>
    </submittedName>
</protein>
<dbReference type="Proteomes" id="UP000093309">
    <property type="component" value="Unassembled WGS sequence"/>
</dbReference>
<dbReference type="OrthoDB" id="2988996at2"/>
<dbReference type="RefSeq" id="WP_065857818.1">
    <property type="nucleotide sequence ID" value="NZ_LYPC01000028.1"/>
</dbReference>
<comment type="caution">
    <text evidence="1">The sequence shown here is derived from an EMBL/GenBank/DDBJ whole genome shotgun (WGS) entry which is preliminary data.</text>
</comment>
<evidence type="ECO:0000313" key="1">
    <source>
        <dbReference type="EMBL" id="OCT11095.1"/>
    </source>
</evidence>